<gene>
    <name evidence="1" type="ORF">DN757_01535</name>
</gene>
<accession>A0A2W6NNM3</accession>
<dbReference type="RefSeq" id="WP_111268517.1">
    <property type="nucleotide sequence ID" value="NZ_QKWW01000006.1"/>
</dbReference>
<dbReference type="SUPFAM" id="SSF56731">
    <property type="entry name" value="DNA primase core"/>
    <property type="match status" value="1"/>
</dbReference>
<protein>
    <submittedName>
        <fullName evidence="1">DNA primase</fullName>
    </submittedName>
</protein>
<evidence type="ECO:0000313" key="2">
    <source>
        <dbReference type="Proteomes" id="UP000249204"/>
    </source>
</evidence>
<dbReference type="Gene3D" id="3.40.1360.10">
    <property type="match status" value="1"/>
</dbReference>
<dbReference type="AlphaFoldDB" id="A0A2W6NNM3"/>
<dbReference type="InterPro" id="IPR037068">
    <property type="entry name" value="DNA_primase_core_N_sf"/>
</dbReference>
<name>A0A2W6NNM3_9BACL</name>
<dbReference type="Gene3D" id="3.90.980.10">
    <property type="entry name" value="DNA primase, catalytic core, N-terminal domain"/>
    <property type="match status" value="1"/>
</dbReference>
<proteinExistence type="predicted"/>
<comment type="caution">
    <text evidence="1">The sequence shown here is derived from an EMBL/GenBank/DDBJ whole genome shotgun (WGS) entry which is preliminary data.</text>
</comment>
<sequence>MSNELKEIKERILEEGKVEALLEAMDCEYITLRRNRYEAKLPNKFNSPNRRSVQVYLNDHLSSRIRTLGESELDIYGLVSYIVFESYTHQEQSNTLHKAKKWICEQLNYSEFLNSGYAPPKKNNQLSWLRSIKRERKKVRELPEYENEIYDEDILNQFVLLPHQKYYEEGVDYKTQIEFGIGYDIRSQRIIFPIHNRYGEIVSIKGRTIYDDYEDRDIYKFMYLINFNKMIEWYNWHRALYYIIEQKEVIIFEAEKTCWLSSQFGYRNCLAISGDDISEFQANMIKELGLDINIVIAMDKDKPVEAIKKQAAKFGKTRNVYALFDNKNMYKDRESPCDLGRDTFKQLYEESKFKIPM</sequence>
<dbReference type="Proteomes" id="UP000249204">
    <property type="component" value="Unassembled WGS sequence"/>
</dbReference>
<dbReference type="EMBL" id="QKWW01000006">
    <property type="protein sequence ID" value="PZT57365.1"/>
    <property type="molecule type" value="Genomic_DNA"/>
</dbReference>
<reference evidence="1 2" key="1">
    <citation type="submission" date="2018-06" db="EMBL/GenBank/DDBJ databases">
        <title>Isolation of heavy metals resistant Paenibacillus silvae NC2 from Gold-Copper mine in ZiJin, China.</title>
        <authorList>
            <person name="Xu J."/>
            <person name="Mazhar H.S."/>
            <person name="Rensing C."/>
        </authorList>
    </citation>
    <scope>NUCLEOTIDE SEQUENCE [LARGE SCALE GENOMIC DNA]</scope>
    <source>
        <strain evidence="1 2">NC2</strain>
    </source>
</reference>
<evidence type="ECO:0000313" key="1">
    <source>
        <dbReference type="EMBL" id="PZT57365.1"/>
    </source>
</evidence>
<organism evidence="1 2">
    <name type="scientific">Paenibacillus silvae</name>
    <dbReference type="NCBI Taxonomy" id="1325358"/>
    <lineage>
        <taxon>Bacteria</taxon>
        <taxon>Bacillati</taxon>
        <taxon>Bacillota</taxon>
        <taxon>Bacilli</taxon>
        <taxon>Bacillales</taxon>
        <taxon>Paenibacillaceae</taxon>
        <taxon>Paenibacillus</taxon>
    </lineage>
</organism>